<evidence type="ECO:0000313" key="2">
    <source>
        <dbReference type="Proteomes" id="UP000199202"/>
    </source>
</evidence>
<organism evidence="1 2">
    <name type="scientific">Nonomuraea jiangxiensis</name>
    <dbReference type="NCBI Taxonomy" id="633440"/>
    <lineage>
        <taxon>Bacteria</taxon>
        <taxon>Bacillati</taxon>
        <taxon>Actinomycetota</taxon>
        <taxon>Actinomycetes</taxon>
        <taxon>Streptosporangiales</taxon>
        <taxon>Streptosporangiaceae</taxon>
        <taxon>Nonomuraea</taxon>
    </lineage>
</organism>
<dbReference type="OrthoDB" id="4563801at2"/>
<dbReference type="STRING" id="633440.SAMN05421869_10316"/>
<evidence type="ECO:0000313" key="1">
    <source>
        <dbReference type="EMBL" id="SDH70277.1"/>
    </source>
</evidence>
<dbReference type="Pfam" id="PF05331">
    <property type="entry name" value="DUF742"/>
    <property type="match status" value="1"/>
</dbReference>
<proteinExistence type="predicted"/>
<reference evidence="1 2" key="1">
    <citation type="submission" date="2016-10" db="EMBL/GenBank/DDBJ databases">
        <authorList>
            <person name="de Groot N.N."/>
        </authorList>
    </citation>
    <scope>NUCLEOTIDE SEQUENCE [LARGE SCALE GENOMIC DNA]</scope>
    <source>
        <strain evidence="1 2">CGMCC 4.6533</strain>
    </source>
</reference>
<accession>A0A1G8EK65</accession>
<evidence type="ECO:0008006" key="3">
    <source>
        <dbReference type="Google" id="ProtNLM"/>
    </source>
</evidence>
<name>A0A1G8EK65_9ACTN</name>
<dbReference type="AlphaFoldDB" id="A0A1G8EK65"/>
<dbReference type="PANTHER" id="PTHR36221:SF1">
    <property type="entry name" value="DUF742 DOMAIN-CONTAINING PROTEIN"/>
    <property type="match status" value="1"/>
</dbReference>
<protein>
    <recommendedName>
        <fullName evidence="3">DUF742 domain-containing protein</fullName>
    </recommendedName>
</protein>
<dbReference type="RefSeq" id="WP_090929974.1">
    <property type="nucleotide sequence ID" value="NZ_FNDJ01000003.1"/>
</dbReference>
<sequence length="116" mass="12415">MTSGRQRRRVVPDYMAAAKLTVPEHISVERTTIVVVAPEAVTDGLDPPGSHLIALLREGPLSVYECAAYLGLPYCVVRLLVAGLAETGTLLTRAPLRADAPDLEILELVLSGLRAL</sequence>
<gene>
    <name evidence="1" type="ORF">SAMN05421869_10316</name>
</gene>
<dbReference type="PANTHER" id="PTHR36221">
    <property type="entry name" value="DUF742 DOMAIN-CONTAINING PROTEIN"/>
    <property type="match status" value="1"/>
</dbReference>
<dbReference type="Proteomes" id="UP000199202">
    <property type="component" value="Unassembled WGS sequence"/>
</dbReference>
<dbReference type="EMBL" id="FNDJ01000003">
    <property type="protein sequence ID" value="SDH70277.1"/>
    <property type="molecule type" value="Genomic_DNA"/>
</dbReference>
<dbReference type="InterPro" id="IPR007995">
    <property type="entry name" value="DUF742"/>
</dbReference>
<keyword evidence="2" id="KW-1185">Reference proteome</keyword>